<evidence type="ECO:0000313" key="3">
    <source>
        <dbReference type="Proteomes" id="UP001475781"/>
    </source>
</evidence>
<dbReference type="EMBL" id="CP101118">
    <property type="protein sequence ID" value="WZF90122.1"/>
    <property type="molecule type" value="Genomic_DNA"/>
</dbReference>
<dbReference type="PANTHER" id="PTHR35177:SF2">
    <property type="entry name" value="HYDROGENASE MATURATION FACTOR HYBG"/>
    <property type="match status" value="1"/>
</dbReference>
<organism evidence="2 3">
    <name type="scientific">Marinobacter metalliresistant</name>
    <dbReference type="NCBI Taxonomy" id="2961995"/>
    <lineage>
        <taxon>Bacteria</taxon>
        <taxon>Pseudomonadati</taxon>
        <taxon>Pseudomonadota</taxon>
        <taxon>Gammaproteobacteria</taxon>
        <taxon>Pseudomonadales</taxon>
        <taxon>Marinobacteraceae</taxon>
        <taxon>Marinobacter</taxon>
    </lineage>
</organism>
<evidence type="ECO:0000256" key="1">
    <source>
        <dbReference type="ARBA" id="ARBA00006018"/>
    </source>
</evidence>
<accession>A0ABZ2W661</accession>
<dbReference type="RefSeq" id="WP_341582480.1">
    <property type="nucleotide sequence ID" value="NZ_CP101118.1"/>
</dbReference>
<comment type="similarity">
    <text evidence="1">Belongs to the HupF/HypC family.</text>
</comment>
<dbReference type="PANTHER" id="PTHR35177">
    <property type="entry name" value="HYDROGENASE MATURATION FACTOR HYBG"/>
    <property type="match status" value="1"/>
</dbReference>
<proteinExistence type="inferred from homology"/>
<protein>
    <submittedName>
        <fullName evidence="2">HypC/HybG/HupF family hydrogenase formation chaperone</fullName>
    </submittedName>
</protein>
<sequence>MCLAVPGRVISIEGDDPLTRQGRVDFGGIVKPVNLAYVPDVREQDYVLVHVGFAITVVDPHEAERVFHYLECLETLEQEADELEPGRPVPQ</sequence>
<reference evidence="2 3" key="1">
    <citation type="submission" date="2022-07" db="EMBL/GenBank/DDBJ databases">
        <title>A copper resistant bacterium isolated from sediment samples of deep sea hydrothermal areas.</title>
        <authorList>
            <person name="Zeng X."/>
        </authorList>
    </citation>
    <scope>NUCLEOTIDE SEQUENCE [LARGE SCALE GENOMIC DNA]</scope>
    <source>
        <strain evidence="3">CuT 6</strain>
    </source>
</reference>
<gene>
    <name evidence="2" type="ORF">NLK58_08010</name>
</gene>
<dbReference type="InterPro" id="IPR001109">
    <property type="entry name" value="Hydrogenase_HupF/HypC"/>
</dbReference>
<dbReference type="PROSITE" id="PS01097">
    <property type="entry name" value="HUPF_HYPC"/>
    <property type="match status" value="1"/>
</dbReference>
<dbReference type="SUPFAM" id="SSF159127">
    <property type="entry name" value="HupF/HypC-like"/>
    <property type="match status" value="1"/>
</dbReference>
<name>A0ABZ2W661_9GAMM</name>
<dbReference type="NCBIfam" id="TIGR00074">
    <property type="entry name" value="hypC_hupF"/>
    <property type="match status" value="1"/>
</dbReference>
<dbReference type="Pfam" id="PF01455">
    <property type="entry name" value="HupF_HypC"/>
    <property type="match status" value="1"/>
</dbReference>
<keyword evidence="3" id="KW-1185">Reference proteome</keyword>
<dbReference type="Gene3D" id="2.30.30.140">
    <property type="match status" value="1"/>
</dbReference>
<dbReference type="InterPro" id="IPR019812">
    <property type="entry name" value="Hydgase_assmbl_chp_CS"/>
</dbReference>
<dbReference type="PRINTS" id="PR00445">
    <property type="entry name" value="HUPFHYPC"/>
</dbReference>
<dbReference type="Proteomes" id="UP001475781">
    <property type="component" value="Chromosome"/>
</dbReference>
<evidence type="ECO:0000313" key="2">
    <source>
        <dbReference type="EMBL" id="WZF90122.1"/>
    </source>
</evidence>